<feature type="domain" description="Mab-21-like HhH/H2TH-like" evidence="1">
    <location>
        <begin position="222"/>
        <end position="304"/>
    </location>
</feature>
<protein>
    <submittedName>
        <fullName evidence="3">Uncharacterized protein LOC115622443</fullName>
    </submittedName>
</protein>
<keyword evidence="2" id="KW-1185">Reference proteome</keyword>
<name>A0A6J2T8C4_DROLE</name>
<dbReference type="Gene3D" id="1.10.1410.40">
    <property type="match status" value="1"/>
</dbReference>
<evidence type="ECO:0000259" key="1">
    <source>
        <dbReference type="Pfam" id="PF20266"/>
    </source>
</evidence>
<dbReference type="OrthoDB" id="5964386at2759"/>
<evidence type="ECO:0000313" key="3">
    <source>
        <dbReference type="RefSeq" id="XP_030372244.1"/>
    </source>
</evidence>
<proteinExistence type="predicted"/>
<gene>
    <name evidence="3" type="primary">LOC115622443</name>
</gene>
<dbReference type="SMART" id="SM01265">
    <property type="entry name" value="Mab-21"/>
    <property type="match status" value="1"/>
</dbReference>
<dbReference type="RefSeq" id="XP_030372244.1">
    <property type="nucleotide sequence ID" value="XM_030516384.1"/>
</dbReference>
<dbReference type="AlphaFoldDB" id="A0A6J2T8C4"/>
<dbReference type="Proteomes" id="UP000504634">
    <property type="component" value="Unplaced"/>
</dbReference>
<evidence type="ECO:0000313" key="2">
    <source>
        <dbReference type="Proteomes" id="UP000504634"/>
    </source>
</evidence>
<dbReference type="GeneID" id="115622443"/>
<dbReference type="InterPro" id="IPR024810">
    <property type="entry name" value="MAB21L/cGLR"/>
</dbReference>
<reference evidence="3" key="1">
    <citation type="submission" date="2025-08" db="UniProtKB">
        <authorList>
            <consortium name="RefSeq"/>
        </authorList>
    </citation>
    <scope>IDENTIFICATION</scope>
    <source>
        <strain evidence="3">11010-0011.00</strain>
        <tissue evidence="3">Whole body</tissue>
    </source>
</reference>
<sequence length="341" mass="40356">MSLTPSLDAMLALWEKQDRKSFQLKRHQEKLNSRVAFIKKLNSLDGDTKCIFRDLTNTLCKQFDFYLGIKFPFELKPMFNSAHPGLVMLHAGDVCHDALIDGYLHRKAMHDWLKCEIDRSQWMFRQEFGIFFSSTYEPEDRKCLYSLNCSFRAQEKQELKTITMKYMPMLEFEYNPWLLPQSGLMNAIPLPIMLNDDRIFLIRTSAKWQEDLRRSENNIPKITRLMQELRYVYNMQDLSNYMIEMVVLLEISNINWKQDFGDVFIGLWEKLVEHLKSGELKTFLQPKLNIFRNMTPSVLKDYYYAAAHVLDKLKQLKSAGKNVDKKVLSLFNMDKIIINNK</sequence>
<accession>A0A6J2T8C4</accession>
<dbReference type="InterPro" id="IPR046906">
    <property type="entry name" value="Mab-21_HhH/H2TH-like"/>
</dbReference>
<organism evidence="2 3">
    <name type="scientific">Drosophila lebanonensis</name>
    <name type="common">Fruit fly</name>
    <name type="synonym">Scaptodrosophila lebanonensis</name>
    <dbReference type="NCBI Taxonomy" id="7225"/>
    <lineage>
        <taxon>Eukaryota</taxon>
        <taxon>Metazoa</taxon>
        <taxon>Ecdysozoa</taxon>
        <taxon>Arthropoda</taxon>
        <taxon>Hexapoda</taxon>
        <taxon>Insecta</taxon>
        <taxon>Pterygota</taxon>
        <taxon>Neoptera</taxon>
        <taxon>Endopterygota</taxon>
        <taxon>Diptera</taxon>
        <taxon>Brachycera</taxon>
        <taxon>Muscomorpha</taxon>
        <taxon>Ephydroidea</taxon>
        <taxon>Drosophilidae</taxon>
        <taxon>Scaptodrosophila</taxon>
    </lineage>
</organism>
<dbReference type="Pfam" id="PF20266">
    <property type="entry name" value="Mab-21_C"/>
    <property type="match status" value="1"/>
</dbReference>